<evidence type="ECO:0000256" key="1">
    <source>
        <dbReference type="SAM" id="MobiDB-lite"/>
    </source>
</evidence>
<dbReference type="EMBL" id="CAKLDM010000004">
    <property type="protein sequence ID" value="CAH0543138.1"/>
    <property type="molecule type" value="Genomic_DNA"/>
</dbReference>
<feature type="compositionally biased region" description="Polar residues" evidence="1">
    <location>
        <begin position="146"/>
        <end position="163"/>
    </location>
</feature>
<proteinExistence type="predicted"/>
<protein>
    <submittedName>
        <fullName evidence="2">Uncharacterized protein</fullName>
    </submittedName>
</protein>
<dbReference type="Proteomes" id="UP000838748">
    <property type="component" value="Unassembled WGS sequence"/>
</dbReference>
<organism evidence="2 3">
    <name type="scientific">Vibrio marisflavi CECT 7928</name>
    <dbReference type="NCBI Taxonomy" id="634439"/>
    <lineage>
        <taxon>Bacteria</taxon>
        <taxon>Pseudomonadati</taxon>
        <taxon>Pseudomonadota</taxon>
        <taxon>Gammaproteobacteria</taxon>
        <taxon>Vibrionales</taxon>
        <taxon>Vibrionaceae</taxon>
        <taxon>Vibrio</taxon>
    </lineage>
</organism>
<dbReference type="RefSeq" id="WP_237364013.1">
    <property type="nucleotide sequence ID" value="NZ_CAKLDM010000004.1"/>
</dbReference>
<feature type="compositionally biased region" description="Basic and acidic residues" evidence="1">
    <location>
        <begin position="164"/>
        <end position="180"/>
    </location>
</feature>
<keyword evidence="3" id="KW-1185">Reference proteome</keyword>
<comment type="caution">
    <text evidence="2">The sequence shown here is derived from an EMBL/GenBank/DDBJ whole genome shotgun (WGS) entry which is preliminary data.</text>
</comment>
<evidence type="ECO:0000313" key="3">
    <source>
        <dbReference type="Proteomes" id="UP000838748"/>
    </source>
</evidence>
<reference evidence="2" key="1">
    <citation type="submission" date="2021-11" db="EMBL/GenBank/DDBJ databases">
        <authorList>
            <person name="Rodrigo-Torres L."/>
            <person name="Arahal R. D."/>
            <person name="Lucena T."/>
        </authorList>
    </citation>
    <scope>NUCLEOTIDE SEQUENCE</scope>
    <source>
        <strain evidence="2">CECT 7928</strain>
    </source>
</reference>
<feature type="region of interest" description="Disordered" evidence="1">
    <location>
        <begin position="146"/>
        <end position="180"/>
    </location>
</feature>
<sequence length="312" mass="35381">MNLNEMSYVELNPDFINSGFRTQAKNITLTLPANMRKVACMMQSISQHILKYGATCFASSHRLLSIYNKHASNFGVKLIKERTLYNILNHVQSLKLISRTTRGNQATGQTLRDVTIQVSELKNVFSGVYNYALSCAKKRINRQNLQSGRSSVNKCSNPSNNKGQEAETDQKICSRRSNDLSRERKNITNKGIPSFSFYKKFFKQDAETVQSLQQAARNGNISGSGAKLLIGLHNKWGYELKKSFRKYLGYVIKTDAETKPDVLEPSWTNMAWLEARIAEEEQEDALGDAVIAGEAEYYRDHMGRIQVRYVTP</sequence>
<accession>A0ABN8E916</accession>
<gene>
    <name evidence="2" type="ORF">VMF7928_04419</name>
</gene>
<name>A0ABN8E916_9VIBR</name>
<evidence type="ECO:0000313" key="2">
    <source>
        <dbReference type="EMBL" id="CAH0543138.1"/>
    </source>
</evidence>